<dbReference type="GO" id="GO:0003677">
    <property type="term" value="F:DNA binding"/>
    <property type="evidence" value="ECO:0007669"/>
    <property type="project" value="UniProtKB-KW"/>
</dbReference>
<evidence type="ECO:0000313" key="3">
    <source>
        <dbReference type="Proteomes" id="UP000183561"/>
    </source>
</evidence>
<proteinExistence type="predicted"/>
<dbReference type="InterPro" id="IPR000835">
    <property type="entry name" value="HTH_MarR-typ"/>
</dbReference>
<dbReference type="InterPro" id="IPR036388">
    <property type="entry name" value="WH-like_DNA-bd_sf"/>
</dbReference>
<dbReference type="RefSeq" id="WP_072944938.1">
    <property type="nucleotide sequence ID" value="NZ_FNSV01000005.1"/>
</dbReference>
<dbReference type="SMART" id="SM00347">
    <property type="entry name" value="HTH_MARR"/>
    <property type="match status" value="1"/>
</dbReference>
<keyword evidence="2" id="KW-0238">DNA-binding</keyword>
<protein>
    <submittedName>
        <fullName evidence="2">DNA-binding transcriptional regulator, MarR family</fullName>
    </submittedName>
</protein>
<dbReference type="EMBL" id="FNSV01000005">
    <property type="protein sequence ID" value="SEC85029.1"/>
    <property type="molecule type" value="Genomic_DNA"/>
</dbReference>
<dbReference type="PANTHER" id="PTHR33164">
    <property type="entry name" value="TRANSCRIPTIONAL REGULATOR, MARR FAMILY"/>
    <property type="match status" value="1"/>
</dbReference>
<name>A0A1H4VV94_9NOCA</name>
<dbReference type="InterPro" id="IPR036390">
    <property type="entry name" value="WH_DNA-bd_sf"/>
</dbReference>
<dbReference type="SUPFAM" id="SSF46785">
    <property type="entry name" value="Winged helix' DNA-binding domain"/>
    <property type="match status" value="1"/>
</dbReference>
<evidence type="ECO:0000313" key="2">
    <source>
        <dbReference type="EMBL" id="SEC85029.1"/>
    </source>
</evidence>
<dbReference type="AlphaFoldDB" id="A0A1H4VV94"/>
<dbReference type="Pfam" id="PF12802">
    <property type="entry name" value="MarR_2"/>
    <property type="match status" value="1"/>
</dbReference>
<dbReference type="PANTHER" id="PTHR33164:SF43">
    <property type="entry name" value="HTH-TYPE TRANSCRIPTIONAL REPRESSOR YETL"/>
    <property type="match status" value="1"/>
</dbReference>
<dbReference type="Gene3D" id="1.10.10.10">
    <property type="entry name" value="Winged helix-like DNA-binding domain superfamily/Winged helix DNA-binding domain"/>
    <property type="match status" value="1"/>
</dbReference>
<dbReference type="InterPro" id="IPR039422">
    <property type="entry name" value="MarR/SlyA-like"/>
</dbReference>
<feature type="domain" description="HTH marR-type" evidence="1">
    <location>
        <begin position="7"/>
        <end position="140"/>
    </location>
</feature>
<reference evidence="3" key="1">
    <citation type="submission" date="2016-10" db="EMBL/GenBank/DDBJ databases">
        <authorList>
            <person name="Varghese N."/>
            <person name="Submissions S."/>
        </authorList>
    </citation>
    <scope>NUCLEOTIDE SEQUENCE [LARGE SCALE GENOMIC DNA]</scope>
    <source>
        <strain evidence="3">DSM 44498</strain>
    </source>
</reference>
<organism evidence="2 3">
    <name type="scientific">Rhodococcus koreensis</name>
    <dbReference type="NCBI Taxonomy" id="99653"/>
    <lineage>
        <taxon>Bacteria</taxon>
        <taxon>Bacillati</taxon>
        <taxon>Actinomycetota</taxon>
        <taxon>Actinomycetes</taxon>
        <taxon>Mycobacteriales</taxon>
        <taxon>Nocardiaceae</taxon>
        <taxon>Rhodococcus</taxon>
    </lineage>
</organism>
<dbReference type="PROSITE" id="PS50995">
    <property type="entry name" value="HTH_MARR_2"/>
    <property type="match status" value="1"/>
</dbReference>
<dbReference type="GO" id="GO:0003700">
    <property type="term" value="F:DNA-binding transcription factor activity"/>
    <property type="evidence" value="ECO:0007669"/>
    <property type="project" value="InterPro"/>
</dbReference>
<dbReference type="OrthoDB" id="8635520at2"/>
<sequence length="156" mass="16784">MVRPTVDHELGFLLARASAILVRSTNAALSRHGLRVRSYTALSLVCDAPAGVHQRRVGAVMGLDPSQLVLLLDELEGDGLVVRTADPSDRRHKLIVATEAGHSVCAQARHSSDHACRQHFGGEDEDLAHRMREVLHRAVFSADPAGTSRHGGGEFG</sequence>
<keyword evidence="3" id="KW-1185">Reference proteome</keyword>
<accession>A0A1H4VV94</accession>
<evidence type="ECO:0000259" key="1">
    <source>
        <dbReference type="PROSITE" id="PS50995"/>
    </source>
</evidence>
<dbReference type="Proteomes" id="UP000183561">
    <property type="component" value="Unassembled WGS sequence"/>
</dbReference>
<gene>
    <name evidence="2" type="ORF">SAMN04490239_5709</name>
</gene>
<dbReference type="GO" id="GO:0006950">
    <property type="term" value="P:response to stress"/>
    <property type="evidence" value="ECO:0007669"/>
    <property type="project" value="TreeGrafter"/>
</dbReference>